<dbReference type="EMBL" id="CP031148">
    <property type="protein sequence ID" value="AXG09404.1"/>
    <property type="molecule type" value="Genomic_DNA"/>
</dbReference>
<dbReference type="GeneID" id="37286450"/>
<feature type="region of interest" description="Disordered" evidence="1">
    <location>
        <begin position="434"/>
        <end position="483"/>
    </location>
</feature>
<name>A0A345EB32_9EURY</name>
<dbReference type="KEGG" id="haq:DU484_05690"/>
<protein>
    <submittedName>
        <fullName evidence="2">Uncharacterized protein</fullName>
    </submittedName>
</protein>
<dbReference type="AlphaFoldDB" id="A0A345EB32"/>
<evidence type="ECO:0000313" key="3">
    <source>
        <dbReference type="Proteomes" id="UP000252985"/>
    </source>
</evidence>
<evidence type="ECO:0000313" key="2">
    <source>
        <dbReference type="EMBL" id="AXG09404.1"/>
    </source>
</evidence>
<gene>
    <name evidence="2" type="ORF">DU484_05690</name>
</gene>
<reference evidence="2 3" key="1">
    <citation type="submission" date="2018-07" db="EMBL/GenBank/DDBJ databases">
        <title>Genome sequences of Haloplanus sp. CBA1112.</title>
        <authorList>
            <person name="Kim Y.B."/>
            <person name="Roh S.W."/>
        </authorList>
    </citation>
    <scope>NUCLEOTIDE SEQUENCE [LARGE SCALE GENOMIC DNA]</scope>
    <source>
        <strain evidence="2 3">CBA1112</strain>
    </source>
</reference>
<dbReference type="Proteomes" id="UP000252985">
    <property type="component" value="Chromosome"/>
</dbReference>
<dbReference type="RefSeq" id="WP_114605347.1">
    <property type="nucleotide sequence ID" value="NZ_CP031148.1"/>
</dbReference>
<organism evidence="2 3">
    <name type="scientific">Haloplanus rubicundus</name>
    <dbReference type="NCBI Taxonomy" id="1547898"/>
    <lineage>
        <taxon>Archaea</taxon>
        <taxon>Methanobacteriati</taxon>
        <taxon>Methanobacteriota</taxon>
        <taxon>Stenosarchaea group</taxon>
        <taxon>Halobacteria</taxon>
        <taxon>Halobacteriales</taxon>
        <taxon>Haloferacaceae</taxon>
        <taxon>Haloplanus</taxon>
    </lineage>
</organism>
<sequence>MDERIVAVVAALLVCVGALSPAVAADSDSPTVDVTVDAAPLDLGETHHTPTDPLVRVAVSADSPVSLVEIRVDGTTRHAFEPGSERFDRSVTLDLETGPHRITVVARADGVATHESTVIKDDEAPVVDYTTPFGSNASTADDDTTPTELTVNRGNVSVGGNLRDLSAVEAVRINHTYQYELANGTERTGTAQHLLPTPGADFRQSLALVPGSNRITVFTEDAVGNVRDHEFTIAVDDERAPALSITDVEWLSPTRLHIEGRATDRVQVQSVWLEGNDTAVLRSNATNTDANPTRHPIVFPASTAPNPDRRNVTIDTTVYHPAGTDHLVLGTNDTAGNERTWNYSLSTFLAPNVTVDDGRTGYVDDRAVAVGGRVVDGQVRTVSVEAVDPETGRIVDIRPVELGDQGAFDTRLDAASDETQVRVRVRDASGAEHLTNATVAGALDPTATPTRGTSGGDDGGSERVEASNTSDADAGEPAENESSGVRLPLVGVVVPTPNLGVLSANVSLPVPFVGPFEVPLLAVGVPVAAVVAAVAARRRGG</sequence>
<accession>A0A345EB32</accession>
<evidence type="ECO:0000256" key="1">
    <source>
        <dbReference type="SAM" id="MobiDB-lite"/>
    </source>
</evidence>
<proteinExistence type="predicted"/>